<gene>
    <name evidence="1" type="ORF">AHOG_16610</name>
</gene>
<dbReference type="PANTHER" id="PTHR16026:SF0">
    <property type="entry name" value="CARTILAGE ACIDIC PROTEIN 1"/>
    <property type="match status" value="1"/>
</dbReference>
<dbReference type="InterPro" id="IPR027039">
    <property type="entry name" value="Crtac1"/>
</dbReference>
<dbReference type="KEGG" id="ahg:AHOG_16610"/>
<dbReference type="InterPro" id="IPR011519">
    <property type="entry name" value="UnbV_ASPIC"/>
</dbReference>
<accession>A0A221W516</accession>
<dbReference type="Pfam" id="PF07593">
    <property type="entry name" value="UnbV_ASPIC"/>
    <property type="match status" value="1"/>
</dbReference>
<name>A0A221W516_9PSEU</name>
<proteinExistence type="predicted"/>
<keyword evidence="2" id="KW-1185">Reference proteome</keyword>
<reference evidence="1 2" key="1">
    <citation type="submission" date="2017-07" db="EMBL/GenBank/DDBJ databases">
        <title>Complete genome sequence of Actinoalloteichus hoggarensis DSM 45943, type strain of Actinoalloteichus hoggarensis.</title>
        <authorList>
            <person name="Ruckert C."/>
            <person name="Nouioui I."/>
            <person name="Willmese J."/>
            <person name="van Wezel G."/>
            <person name="Klenk H.-P."/>
            <person name="Kalinowski J."/>
            <person name="Zotchev S.B."/>
        </authorList>
    </citation>
    <scope>NUCLEOTIDE SEQUENCE [LARGE SCALE GENOMIC DNA]</scope>
    <source>
        <strain evidence="1 2">DSM 45943</strain>
    </source>
</reference>
<sequence length="653" mass="70527">MSSIVKMMRRQLAGVLALALIAATFVVVRLPTSSAAEIERLAADYGFEPRSIALPGGLPQQTIRRVNQDYSHIDAWISSVGASIAMNDLDGDGLANDLCLTDPRSDEVIVTPVPDERSDRYEPFVLDPGDLPMNDVMAPMGCVPGDFDEDGRLDLLVYLWGRTPILYLADPDAATLGPETYRATEVVPGRQGEVYDGPQWNTNTVAVDDFDGDGHLDVFVGNYFPHGPVLDDSVSGGVQMNHSMSQAFNGGEDYFLRWAGVTDDDEPAVEFELLEDVLPVDVSKGWALAAGATDVDGDLLPELYVGNDFGPDRLLYNRSTPGDIRFSVVEGARHPMVPKSKHVGLDSFKGMGIDFGDLDGDGLYDMFVSNITTSFGIEESHFAFVSDADDPAELRARLQAGEAPWTDESAPLGLAWSGWGWDAKIADFDNGGDLVVAQATGFVKGRTNRWPQLQELATANDQLLSNPLAWPQITEGDDLAGDQHMAFFVKGDDGRYVDLSVELGLAIPVPTRGIATGDSDGDGLLDFAIARQWDAPLYHHNVSPAENSFLGLRLTHDEEPSDGDLAAPGSPVVGAQVTVTREDGRRFITRVDGGSGHSGKRSHEAHVGLGSGVTGPVDVNLRWRDRTGQVREDNLRLEPGWHSLQLGTTAQEG</sequence>
<dbReference type="Gene3D" id="2.130.10.130">
    <property type="entry name" value="Integrin alpha, N-terminal"/>
    <property type="match status" value="1"/>
</dbReference>
<dbReference type="PANTHER" id="PTHR16026">
    <property type="entry name" value="CARTILAGE ACIDIC PROTEIN 1"/>
    <property type="match status" value="1"/>
</dbReference>
<organism evidence="1 2">
    <name type="scientific">Actinoalloteichus hoggarensis</name>
    <dbReference type="NCBI Taxonomy" id="1470176"/>
    <lineage>
        <taxon>Bacteria</taxon>
        <taxon>Bacillati</taxon>
        <taxon>Actinomycetota</taxon>
        <taxon>Actinomycetes</taxon>
        <taxon>Pseudonocardiales</taxon>
        <taxon>Pseudonocardiaceae</taxon>
        <taxon>Actinoalloteichus</taxon>
    </lineage>
</organism>
<dbReference type="SUPFAM" id="SSF69318">
    <property type="entry name" value="Integrin alpha N-terminal domain"/>
    <property type="match status" value="1"/>
</dbReference>
<dbReference type="InterPro" id="IPR028994">
    <property type="entry name" value="Integrin_alpha_N"/>
</dbReference>
<dbReference type="OrthoDB" id="9816120at2"/>
<dbReference type="AlphaFoldDB" id="A0A221W516"/>
<evidence type="ECO:0000313" key="2">
    <source>
        <dbReference type="Proteomes" id="UP000204221"/>
    </source>
</evidence>
<protein>
    <submittedName>
        <fullName evidence="1">FG-GAP repeat protein</fullName>
    </submittedName>
</protein>
<evidence type="ECO:0000313" key="1">
    <source>
        <dbReference type="EMBL" id="ASO20948.1"/>
    </source>
</evidence>
<dbReference type="RefSeq" id="WP_093942204.1">
    <property type="nucleotide sequence ID" value="NZ_CP022521.1"/>
</dbReference>
<dbReference type="Proteomes" id="UP000204221">
    <property type="component" value="Chromosome"/>
</dbReference>
<dbReference type="EMBL" id="CP022521">
    <property type="protein sequence ID" value="ASO20948.1"/>
    <property type="molecule type" value="Genomic_DNA"/>
</dbReference>